<comment type="similarity">
    <text evidence="2">Belongs to the major facilitator superfamily. Proton-dependent oligopeptide transporter (POT/PTR) (TC 2.A.17) family.</text>
</comment>
<evidence type="ECO:0000256" key="3">
    <source>
        <dbReference type="ARBA" id="ARBA00022692"/>
    </source>
</evidence>
<feature type="transmembrane region" description="Helical" evidence="6">
    <location>
        <begin position="76"/>
        <end position="96"/>
    </location>
</feature>
<dbReference type="PANTHER" id="PTHR11654">
    <property type="entry name" value="OLIGOPEPTIDE TRANSPORTER-RELATED"/>
    <property type="match status" value="1"/>
</dbReference>
<reference evidence="7" key="1">
    <citation type="submission" date="2021-08" db="EMBL/GenBank/DDBJ databases">
        <title>WGS assembly of Ceratopteris richardii.</title>
        <authorList>
            <person name="Marchant D.B."/>
            <person name="Chen G."/>
            <person name="Jenkins J."/>
            <person name="Shu S."/>
            <person name="Leebens-Mack J."/>
            <person name="Grimwood J."/>
            <person name="Schmutz J."/>
            <person name="Soltis P."/>
            <person name="Soltis D."/>
            <person name="Chen Z.-H."/>
        </authorList>
    </citation>
    <scope>NUCLEOTIDE SEQUENCE</scope>
    <source>
        <strain evidence="7">Whitten #5841</strain>
        <tissue evidence="7">Leaf</tissue>
    </source>
</reference>
<keyword evidence="4 6" id="KW-1133">Transmembrane helix</keyword>
<dbReference type="OMA" id="FRIAPIW"/>
<keyword evidence="8" id="KW-1185">Reference proteome</keyword>
<organism evidence="7 8">
    <name type="scientific">Ceratopteris richardii</name>
    <name type="common">Triangle waterfern</name>
    <dbReference type="NCBI Taxonomy" id="49495"/>
    <lineage>
        <taxon>Eukaryota</taxon>
        <taxon>Viridiplantae</taxon>
        <taxon>Streptophyta</taxon>
        <taxon>Embryophyta</taxon>
        <taxon>Tracheophyta</taxon>
        <taxon>Polypodiopsida</taxon>
        <taxon>Polypodiidae</taxon>
        <taxon>Polypodiales</taxon>
        <taxon>Pteridineae</taxon>
        <taxon>Pteridaceae</taxon>
        <taxon>Parkerioideae</taxon>
        <taxon>Ceratopteris</taxon>
    </lineage>
</organism>
<dbReference type="SUPFAM" id="SSF103473">
    <property type="entry name" value="MFS general substrate transporter"/>
    <property type="match status" value="1"/>
</dbReference>
<comment type="subcellular location">
    <subcellularLocation>
        <location evidence="1">Membrane</location>
        <topology evidence="1">Multi-pass membrane protein</topology>
    </subcellularLocation>
</comment>
<evidence type="ECO:0000256" key="5">
    <source>
        <dbReference type="ARBA" id="ARBA00023136"/>
    </source>
</evidence>
<evidence type="ECO:0000256" key="1">
    <source>
        <dbReference type="ARBA" id="ARBA00004141"/>
    </source>
</evidence>
<evidence type="ECO:0000313" key="8">
    <source>
        <dbReference type="Proteomes" id="UP000825935"/>
    </source>
</evidence>
<keyword evidence="3 6" id="KW-0812">Transmembrane</keyword>
<evidence type="ECO:0000256" key="4">
    <source>
        <dbReference type="ARBA" id="ARBA00022989"/>
    </source>
</evidence>
<dbReference type="AlphaFoldDB" id="A0A8T2T325"/>
<evidence type="ECO:0000256" key="2">
    <source>
        <dbReference type="ARBA" id="ARBA00005982"/>
    </source>
</evidence>
<dbReference type="EMBL" id="CM035421">
    <property type="protein sequence ID" value="KAH7388206.1"/>
    <property type="molecule type" value="Genomic_DNA"/>
</dbReference>
<dbReference type="GO" id="GO:0016020">
    <property type="term" value="C:membrane"/>
    <property type="evidence" value="ECO:0007669"/>
    <property type="project" value="UniProtKB-SubCell"/>
</dbReference>
<dbReference type="OrthoDB" id="8904098at2759"/>
<sequence>MGFILTAIGSGGIRPCVAAFGADQIQDNLPGSVDDVHKEPKELSSWSFFNWYYFVMGLSSLLAVTVIVYVQDNVGWGVGFGISAGLMFLSVICFAFGSPLYIKVPPVGSPLTRVARVLVAAFRKRGLFTASYNGPLHEVSDKESGNSQQTRLRHTDEFRFFDRAAILQIPEDHRQDGSLNPWRLCTVTEVEELKLFFRIAPIWASGILLVTASAQQNTFSV</sequence>
<comment type="caution">
    <text evidence="7">The sequence shown here is derived from an EMBL/GenBank/DDBJ whole genome shotgun (WGS) entry which is preliminary data.</text>
</comment>
<dbReference type="GO" id="GO:0022857">
    <property type="term" value="F:transmembrane transporter activity"/>
    <property type="evidence" value="ECO:0007669"/>
    <property type="project" value="InterPro"/>
</dbReference>
<dbReference type="Proteomes" id="UP000825935">
    <property type="component" value="Chromosome 16"/>
</dbReference>
<dbReference type="InterPro" id="IPR036259">
    <property type="entry name" value="MFS_trans_sf"/>
</dbReference>
<keyword evidence="5 6" id="KW-0472">Membrane</keyword>
<dbReference type="InterPro" id="IPR000109">
    <property type="entry name" value="POT_fam"/>
</dbReference>
<name>A0A8T2T325_CERRI</name>
<dbReference type="Gene3D" id="1.20.1250.20">
    <property type="entry name" value="MFS general substrate transporter like domains"/>
    <property type="match status" value="1"/>
</dbReference>
<evidence type="ECO:0000256" key="6">
    <source>
        <dbReference type="SAM" id="Phobius"/>
    </source>
</evidence>
<feature type="transmembrane region" description="Helical" evidence="6">
    <location>
        <begin position="51"/>
        <end position="70"/>
    </location>
</feature>
<accession>A0A8T2T325</accession>
<dbReference type="Pfam" id="PF00854">
    <property type="entry name" value="PTR2"/>
    <property type="match status" value="1"/>
</dbReference>
<evidence type="ECO:0000313" key="7">
    <source>
        <dbReference type="EMBL" id="KAH7388206.1"/>
    </source>
</evidence>
<protein>
    <submittedName>
        <fullName evidence="7">Uncharacterized protein</fullName>
    </submittedName>
</protein>
<proteinExistence type="inferred from homology"/>
<gene>
    <name evidence="7" type="ORF">KP509_16G063900</name>
</gene>